<evidence type="ECO:0000313" key="1">
    <source>
        <dbReference type="EMBL" id="BCB89560.1"/>
    </source>
</evidence>
<dbReference type="Proteomes" id="UP000503011">
    <property type="component" value="Chromosome"/>
</dbReference>
<dbReference type="Pfam" id="PF08962">
    <property type="entry name" value="Rv2632c-like"/>
    <property type="match status" value="1"/>
</dbReference>
<evidence type="ECO:0008006" key="3">
    <source>
        <dbReference type="Google" id="ProtNLM"/>
    </source>
</evidence>
<dbReference type="RefSeq" id="WP_173161496.1">
    <property type="nucleotide sequence ID" value="NZ_AP022871.1"/>
</dbReference>
<sequence length="103" mass="11283">MTRAKQWTVEVFVDEHEDERRTRAEARLHTPNWRGLVGVGEARRNPADPEVPEIGDELAVSRALSDLAHRLLDAAAGDIEQIAGDIEQIDGGAADPPSRAGRH</sequence>
<evidence type="ECO:0000313" key="2">
    <source>
        <dbReference type="Proteomes" id="UP000503011"/>
    </source>
</evidence>
<dbReference type="Gene3D" id="3.30.160.240">
    <property type="entry name" value="Rv1738"/>
    <property type="match status" value="1"/>
</dbReference>
<reference evidence="1 2" key="1">
    <citation type="submission" date="2020-03" db="EMBL/GenBank/DDBJ databases">
        <title>Whole genome shotgun sequence of Phytohabitans suffuscus NBRC 105367.</title>
        <authorList>
            <person name="Komaki H."/>
            <person name="Tamura T."/>
        </authorList>
    </citation>
    <scope>NUCLEOTIDE SEQUENCE [LARGE SCALE GENOMIC DNA]</scope>
    <source>
        <strain evidence="1 2">NBRC 105367</strain>
    </source>
</reference>
<dbReference type="InterPro" id="IPR015057">
    <property type="entry name" value="Rv2632c-like"/>
</dbReference>
<organism evidence="1 2">
    <name type="scientific">Phytohabitans suffuscus</name>
    <dbReference type="NCBI Taxonomy" id="624315"/>
    <lineage>
        <taxon>Bacteria</taxon>
        <taxon>Bacillati</taxon>
        <taxon>Actinomycetota</taxon>
        <taxon>Actinomycetes</taxon>
        <taxon>Micromonosporales</taxon>
        <taxon>Micromonosporaceae</taxon>
    </lineage>
</organism>
<gene>
    <name evidence="1" type="ORF">Psuf_068730</name>
</gene>
<accession>A0A6F8YTT2</accession>
<name>A0A6F8YTT2_9ACTN</name>
<dbReference type="SUPFAM" id="SSF143212">
    <property type="entry name" value="Rv2632c-like"/>
    <property type="match status" value="1"/>
</dbReference>
<dbReference type="EMBL" id="AP022871">
    <property type="protein sequence ID" value="BCB89560.1"/>
    <property type="molecule type" value="Genomic_DNA"/>
</dbReference>
<dbReference type="AlphaFoldDB" id="A0A6F8YTT2"/>
<dbReference type="KEGG" id="psuu:Psuf_068730"/>
<protein>
    <recommendedName>
        <fullName evidence="3">DUF1876 domain-containing protein</fullName>
    </recommendedName>
</protein>
<reference evidence="1 2" key="2">
    <citation type="submission" date="2020-03" db="EMBL/GenBank/DDBJ databases">
        <authorList>
            <person name="Ichikawa N."/>
            <person name="Kimura A."/>
            <person name="Kitahashi Y."/>
            <person name="Uohara A."/>
        </authorList>
    </citation>
    <scope>NUCLEOTIDE SEQUENCE [LARGE SCALE GENOMIC DNA]</scope>
    <source>
        <strain evidence="1 2">NBRC 105367</strain>
    </source>
</reference>
<dbReference type="InterPro" id="IPR038070">
    <property type="entry name" value="Rv2632c-like_sf"/>
</dbReference>
<proteinExistence type="predicted"/>
<keyword evidence="2" id="KW-1185">Reference proteome</keyword>